<dbReference type="Gene3D" id="3.40.50.2300">
    <property type="match status" value="2"/>
</dbReference>
<evidence type="ECO:0000313" key="1">
    <source>
        <dbReference type="EMBL" id="SHH65414.1"/>
    </source>
</evidence>
<dbReference type="PANTHER" id="PTHR47628:SF1">
    <property type="entry name" value="ALIPHATIC AMIDASE EXPRESSION-REGULATING PROTEIN"/>
    <property type="match status" value="1"/>
</dbReference>
<dbReference type="RefSeq" id="WP_073102773.1">
    <property type="nucleotide sequence ID" value="NZ_FQXE01000004.1"/>
</dbReference>
<organism evidence="1 2">
    <name type="scientific">Pollutimonas bauzanensis</name>
    <dbReference type="NCBI Taxonomy" id="658167"/>
    <lineage>
        <taxon>Bacteria</taxon>
        <taxon>Pseudomonadati</taxon>
        <taxon>Pseudomonadota</taxon>
        <taxon>Betaproteobacteria</taxon>
        <taxon>Burkholderiales</taxon>
        <taxon>Alcaligenaceae</taxon>
        <taxon>Pollutimonas</taxon>
    </lineage>
</organism>
<dbReference type="Proteomes" id="UP000184226">
    <property type="component" value="Unassembled WGS sequence"/>
</dbReference>
<accession>A0A1M5UR63</accession>
<dbReference type="Pfam" id="PF13433">
    <property type="entry name" value="Peripla_BP_5"/>
    <property type="match status" value="1"/>
</dbReference>
<dbReference type="OrthoDB" id="5288800at2"/>
<keyword evidence="2" id="KW-1185">Reference proteome</keyword>
<dbReference type="CDD" id="cd06357">
    <property type="entry name" value="PBP1_AmiC"/>
    <property type="match status" value="1"/>
</dbReference>
<gene>
    <name evidence="1" type="ORF">SAMN04488135_10481</name>
</gene>
<protein>
    <submittedName>
        <fullName evidence="1">Amino acid/amide ABC transporter substrate-binding protein, HAAT family (TC 3.A.1.4.-)</fullName>
    </submittedName>
</protein>
<name>A0A1M5UR63_9BURK</name>
<dbReference type="EMBL" id="FQXE01000004">
    <property type="protein sequence ID" value="SHH65414.1"/>
    <property type="molecule type" value="Genomic_DNA"/>
</dbReference>
<dbReference type="GO" id="GO:0033218">
    <property type="term" value="F:amide binding"/>
    <property type="evidence" value="ECO:0007669"/>
    <property type="project" value="InterPro"/>
</dbReference>
<dbReference type="PANTHER" id="PTHR47628">
    <property type="match status" value="1"/>
</dbReference>
<reference evidence="1 2" key="1">
    <citation type="submission" date="2016-11" db="EMBL/GenBank/DDBJ databases">
        <authorList>
            <person name="Jaros S."/>
            <person name="Januszkiewicz K."/>
            <person name="Wedrychowicz H."/>
        </authorList>
    </citation>
    <scope>NUCLEOTIDE SEQUENCE [LARGE SCALE GENOMIC DNA]</scope>
    <source>
        <strain evidence="1 2">CGMCC 1.10190</strain>
    </source>
</reference>
<evidence type="ECO:0000313" key="2">
    <source>
        <dbReference type="Proteomes" id="UP000184226"/>
    </source>
</evidence>
<proteinExistence type="predicted"/>
<dbReference type="InterPro" id="IPR028082">
    <property type="entry name" value="Peripla_BP_I"/>
</dbReference>
<dbReference type="SUPFAM" id="SSF53822">
    <property type="entry name" value="Periplasmic binding protein-like I"/>
    <property type="match status" value="1"/>
</dbReference>
<dbReference type="AlphaFoldDB" id="A0A1M5UR63"/>
<dbReference type="STRING" id="658167.SAMN04488135_10481"/>
<dbReference type="InterPro" id="IPR039570">
    <property type="entry name" value="AmiC_PBP1"/>
</dbReference>
<sequence>MSTSEPLKIGFLFSSSGVTGLQESSQLRGAMQALDEVNDSGGIDGREVIAVRYDPQSQDALFRSFAERLILADKVNVIFGGYRSSARKIMLPVVEKYNRLLFYPQLYEGFEFSEHIIYGGAAPNQNGVQLAEFMAGNFGARVYMIGSRYVYPYECNRNMQELILQNENGAVIGERYLGLDAPYEEFVQVIDDVIKKQPDFIFSSAIGQTISYLYQAYARAGLDPMKIPIGSLNTSETELAAMGVEFGAGHYTSAPYFQAVNSAENQRALEGFRKRYGSDISADMNWEASYYQFHLFANACAAAGSDSIAPLKFELLGSEYAAPQGRVKIDRKNQHTGLYPRIGRADAAGQFTVLRESREMVAPDPYMSTQSFGDWVTKLTTAGYADGG</sequence>